<protein>
    <recommendedName>
        <fullName evidence="3">Alpha-L-fucosidase</fullName>
    </recommendedName>
</protein>
<reference evidence="1 2" key="1">
    <citation type="submission" date="2017-07" db="EMBL/GenBank/DDBJ databases">
        <title>Annotated genome sequence of Bacterioplanes sanyensis isolated from Red Sea.</title>
        <authorList>
            <person name="Rehman Z.U."/>
        </authorList>
    </citation>
    <scope>NUCLEOTIDE SEQUENCE [LARGE SCALE GENOMIC DNA]</scope>
    <source>
        <strain evidence="1 2">NV9</strain>
    </source>
</reference>
<evidence type="ECO:0008006" key="3">
    <source>
        <dbReference type="Google" id="ProtNLM"/>
    </source>
</evidence>
<sequence>MARSRQNTLLPPVTLTADQQPRRIGVEVEFAGLPVETILAVLQDCYGGDVIKHNQFEYELVNSQLGTFLLELDAQQLKQLAQSYESGRADNPDTLLEDMSMELLSLAAEQFVPWEIVTSPITLEDLHRLDEMTRKLRQRGAKGTRESLRFAFGVHLNMELPALDAETILAYMRAYFCLYDWIVWKEDIDLVRRVTPYINHFPQAYIEKVIHLSYRPTLEQLIDDYLLANPTRNRSLDMLPLFMHLDAERVRRTITDKRVTARPTLHYRLPNCDIDNPNWSIDNIWREWLQVEWLASDAQQLDKLCRIFRLELQRLTRFMDNDWAEQCQHWLVDLDSQQ</sequence>
<dbReference type="OrthoDB" id="5597599at2"/>
<organism evidence="1 2">
    <name type="scientific">Bacterioplanes sanyensis</name>
    <dbReference type="NCBI Taxonomy" id="1249553"/>
    <lineage>
        <taxon>Bacteria</taxon>
        <taxon>Pseudomonadati</taxon>
        <taxon>Pseudomonadota</taxon>
        <taxon>Gammaproteobacteria</taxon>
        <taxon>Oceanospirillales</taxon>
        <taxon>Oceanospirillaceae</taxon>
        <taxon>Bacterioplanes</taxon>
    </lineage>
</organism>
<accession>A0A222FJ44</accession>
<evidence type="ECO:0000313" key="1">
    <source>
        <dbReference type="EMBL" id="ASP38441.1"/>
    </source>
</evidence>
<dbReference type="KEGG" id="bsan:CHH28_07035"/>
<name>A0A222FJ44_9GAMM</name>
<keyword evidence="2" id="KW-1185">Reference proteome</keyword>
<dbReference type="RefSeq" id="WP_094059635.1">
    <property type="nucleotide sequence ID" value="NZ_CP022530.1"/>
</dbReference>
<dbReference type="Proteomes" id="UP000202440">
    <property type="component" value="Chromosome"/>
</dbReference>
<dbReference type="AlphaFoldDB" id="A0A222FJ44"/>
<gene>
    <name evidence="1" type="ORF">CHH28_07035</name>
</gene>
<proteinExistence type="predicted"/>
<dbReference type="Pfam" id="PF12224">
    <property type="entry name" value="Amidoligase_2"/>
    <property type="match status" value="1"/>
</dbReference>
<dbReference type="InterPro" id="IPR022025">
    <property type="entry name" value="Amidoligase_2"/>
</dbReference>
<dbReference type="EMBL" id="CP022530">
    <property type="protein sequence ID" value="ASP38441.1"/>
    <property type="molecule type" value="Genomic_DNA"/>
</dbReference>
<evidence type="ECO:0000313" key="2">
    <source>
        <dbReference type="Proteomes" id="UP000202440"/>
    </source>
</evidence>